<dbReference type="Proteomes" id="UP000050525">
    <property type="component" value="Unassembled WGS sequence"/>
</dbReference>
<keyword evidence="3" id="KW-1185">Reference proteome</keyword>
<sequence>MSPVRLLSLPCPAVRRLLGWQQGAEEEYWAQMAAHALVKKLEKKARPLVELEKVLWCPGQPNRCVMLPASLPGRWGAAEYPLLSDSGTGTSTDHEEEDETLQVTVSMKFEEASSDELQLMGALQDPGGSRLEEPKASATNRTLEETGQWETPGPRVPKEEAQPDEESDSPDAEETWEWSTDESCSGWCPGGGPSPGAGAGTLIKADQQPPEQGPVNLEMQRTSSGRLGERGSRTSEPGQVQKGPVSPPKHWESLEVSKVPGSVWGESGVQSEVRRNQGFREEFWVVERPEE</sequence>
<dbReference type="InterPro" id="IPR036578">
    <property type="entry name" value="SMAD_MH1_sf"/>
</dbReference>
<evidence type="ECO:0000313" key="2">
    <source>
        <dbReference type="EMBL" id="KYO41930.1"/>
    </source>
</evidence>
<dbReference type="SUPFAM" id="SSF56366">
    <property type="entry name" value="SMAD MH1 domain"/>
    <property type="match status" value="1"/>
</dbReference>
<feature type="compositionally biased region" description="Gly residues" evidence="1">
    <location>
        <begin position="188"/>
        <end position="199"/>
    </location>
</feature>
<dbReference type="STRING" id="8496.A0A151NZ61"/>
<name>A0A151NZ61_ALLMI</name>
<feature type="region of interest" description="Disordered" evidence="1">
    <location>
        <begin position="122"/>
        <end position="254"/>
    </location>
</feature>
<comment type="caution">
    <text evidence="2">The sequence shown here is derived from an EMBL/GenBank/DDBJ whole genome shotgun (WGS) entry which is preliminary data.</text>
</comment>
<accession>A0A151NZ61</accession>
<organism evidence="2 3">
    <name type="scientific">Alligator mississippiensis</name>
    <name type="common">American alligator</name>
    <dbReference type="NCBI Taxonomy" id="8496"/>
    <lineage>
        <taxon>Eukaryota</taxon>
        <taxon>Metazoa</taxon>
        <taxon>Chordata</taxon>
        <taxon>Craniata</taxon>
        <taxon>Vertebrata</taxon>
        <taxon>Euteleostomi</taxon>
        <taxon>Archelosauria</taxon>
        <taxon>Archosauria</taxon>
        <taxon>Crocodylia</taxon>
        <taxon>Alligatoridae</taxon>
        <taxon>Alligatorinae</taxon>
        <taxon>Alligator</taxon>
    </lineage>
</organism>
<protein>
    <submittedName>
        <fullName evidence="2">Uncharacterized protein</fullName>
    </submittedName>
</protein>
<evidence type="ECO:0000313" key="3">
    <source>
        <dbReference type="Proteomes" id="UP000050525"/>
    </source>
</evidence>
<proteinExistence type="predicted"/>
<evidence type="ECO:0000256" key="1">
    <source>
        <dbReference type="SAM" id="MobiDB-lite"/>
    </source>
</evidence>
<dbReference type="eggNOG" id="KOG1721">
    <property type="taxonomic scope" value="Eukaryota"/>
</dbReference>
<feature type="compositionally biased region" description="Acidic residues" evidence="1">
    <location>
        <begin position="162"/>
        <end position="180"/>
    </location>
</feature>
<dbReference type="EMBL" id="AKHW03001509">
    <property type="protein sequence ID" value="KYO41930.1"/>
    <property type="molecule type" value="Genomic_DNA"/>
</dbReference>
<reference evidence="2 3" key="1">
    <citation type="journal article" date="2012" name="Genome Biol.">
        <title>Sequencing three crocodilian genomes to illuminate the evolution of archosaurs and amniotes.</title>
        <authorList>
            <person name="St John J.A."/>
            <person name="Braun E.L."/>
            <person name="Isberg S.R."/>
            <person name="Miles L.G."/>
            <person name="Chong A.Y."/>
            <person name="Gongora J."/>
            <person name="Dalzell P."/>
            <person name="Moran C."/>
            <person name="Bed'hom B."/>
            <person name="Abzhanov A."/>
            <person name="Burgess S.C."/>
            <person name="Cooksey A.M."/>
            <person name="Castoe T.A."/>
            <person name="Crawford N.G."/>
            <person name="Densmore L.D."/>
            <person name="Drew J.C."/>
            <person name="Edwards S.V."/>
            <person name="Faircloth B.C."/>
            <person name="Fujita M.K."/>
            <person name="Greenwold M.J."/>
            <person name="Hoffmann F.G."/>
            <person name="Howard J.M."/>
            <person name="Iguchi T."/>
            <person name="Janes D.E."/>
            <person name="Khan S.Y."/>
            <person name="Kohno S."/>
            <person name="de Koning A.J."/>
            <person name="Lance S.L."/>
            <person name="McCarthy F.M."/>
            <person name="McCormack J.E."/>
            <person name="Merchant M.E."/>
            <person name="Peterson D.G."/>
            <person name="Pollock D.D."/>
            <person name="Pourmand N."/>
            <person name="Raney B.J."/>
            <person name="Roessler K.A."/>
            <person name="Sanford J.R."/>
            <person name="Sawyer R.H."/>
            <person name="Schmidt C.J."/>
            <person name="Triplett E.W."/>
            <person name="Tuberville T.D."/>
            <person name="Venegas-Anaya M."/>
            <person name="Howard J.T."/>
            <person name="Jarvis E.D."/>
            <person name="Guillette L.J.Jr."/>
            <person name="Glenn T.C."/>
            <person name="Green R.E."/>
            <person name="Ray D.A."/>
        </authorList>
    </citation>
    <scope>NUCLEOTIDE SEQUENCE [LARGE SCALE GENOMIC DNA]</scope>
    <source>
        <strain evidence="2">KSC_2009_1</strain>
    </source>
</reference>
<gene>
    <name evidence="2" type="ORF">Y1Q_0022523</name>
</gene>
<dbReference type="AlphaFoldDB" id="A0A151NZ61"/>
<dbReference type="Gene3D" id="3.90.520.10">
    <property type="entry name" value="SMAD MH1 domain"/>
    <property type="match status" value="1"/>
</dbReference>